<evidence type="ECO:0000313" key="1">
    <source>
        <dbReference type="EMBL" id="KAK1736058.1"/>
    </source>
</evidence>
<feature type="non-terminal residue" evidence="1">
    <location>
        <position position="1"/>
    </location>
</feature>
<comment type="caution">
    <text evidence="1">The sequence shown here is derived from an EMBL/GenBank/DDBJ whole genome shotgun (WGS) entry which is preliminary data.</text>
</comment>
<dbReference type="AlphaFoldDB" id="A0AAD8XYI0"/>
<organism evidence="1 2">
    <name type="scientific">Skeletonema marinoi</name>
    <dbReference type="NCBI Taxonomy" id="267567"/>
    <lineage>
        <taxon>Eukaryota</taxon>
        <taxon>Sar</taxon>
        <taxon>Stramenopiles</taxon>
        <taxon>Ochrophyta</taxon>
        <taxon>Bacillariophyta</taxon>
        <taxon>Coscinodiscophyceae</taxon>
        <taxon>Thalassiosirophycidae</taxon>
        <taxon>Thalassiosirales</taxon>
        <taxon>Skeletonemataceae</taxon>
        <taxon>Skeletonema</taxon>
        <taxon>Skeletonema marinoi-dohrnii complex</taxon>
    </lineage>
</organism>
<keyword evidence="2" id="KW-1185">Reference proteome</keyword>
<reference evidence="1" key="1">
    <citation type="submission" date="2023-06" db="EMBL/GenBank/DDBJ databases">
        <title>Survivors Of The Sea: Transcriptome response of Skeletonema marinoi to long-term dormancy.</title>
        <authorList>
            <person name="Pinder M.I.M."/>
            <person name="Kourtchenko O."/>
            <person name="Robertson E.K."/>
            <person name="Larsson T."/>
            <person name="Maumus F."/>
            <person name="Osuna-Cruz C.M."/>
            <person name="Vancaester E."/>
            <person name="Stenow R."/>
            <person name="Vandepoele K."/>
            <person name="Ploug H."/>
            <person name="Bruchert V."/>
            <person name="Godhe A."/>
            <person name="Topel M."/>
        </authorList>
    </citation>
    <scope>NUCLEOTIDE SEQUENCE</scope>
    <source>
        <strain evidence="1">R05AC</strain>
    </source>
</reference>
<evidence type="ECO:0000313" key="2">
    <source>
        <dbReference type="Proteomes" id="UP001224775"/>
    </source>
</evidence>
<name>A0AAD8XYI0_9STRA</name>
<dbReference type="Proteomes" id="UP001224775">
    <property type="component" value="Unassembled WGS sequence"/>
</dbReference>
<sequence length="123" mass="13993">VLQLFIVKERVVHGVTRVIGSPVSTWYIVIILCLSRTYVPYCTYKYCEYDTLIFFITTARSTQKVKKLCYDQLPYSVKPKGSSTATPSSTDPALSPVVPRAVLAPCPPFVDWSFVPPRDWLWD</sequence>
<proteinExistence type="predicted"/>
<dbReference type="EMBL" id="JATAAI010000030">
    <property type="protein sequence ID" value="KAK1736058.1"/>
    <property type="molecule type" value="Genomic_DNA"/>
</dbReference>
<protein>
    <submittedName>
        <fullName evidence="1">Uncharacterized protein</fullName>
    </submittedName>
</protein>
<gene>
    <name evidence="1" type="ORF">QTG54_013194</name>
</gene>
<accession>A0AAD8XYI0</accession>